<keyword evidence="2" id="KW-0732">Signal</keyword>
<accession>A0ABS6UQ39</accession>
<feature type="region of interest" description="Disordered" evidence="1">
    <location>
        <begin position="30"/>
        <end position="50"/>
    </location>
</feature>
<proteinExistence type="predicted"/>
<reference evidence="3 4" key="1">
    <citation type="submission" date="2020-11" db="EMBL/GenBank/DDBJ databases">
        <title>Pseudonocardia abyssalis sp. nov. and Pseudonocardia oceani sp. nov., description and phylogenomic analysis of two novel actinomycetes isolated from the deep Southern Ocean.</title>
        <authorList>
            <person name="Parra J."/>
        </authorList>
    </citation>
    <scope>NUCLEOTIDE SEQUENCE [LARGE SCALE GENOMIC DNA]</scope>
    <source>
        <strain evidence="3 4">KRD-168</strain>
    </source>
</reference>
<sequence>MQLTRYVLAGALAMVLAIGGATVAFAADSPGNRGWTAPVGTADEFADRSE</sequence>
<dbReference type="Proteomes" id="UP000694287">
    <property type="component" value="Unassembled WGS sequence"/>
</dbReference>
<feature type="chain" id="PRO_5046582802" evidence="2">
    <location>
        <begin position="27"/>
        <end position="50"/>
    </location>
</feature>
<keyword evidence="4" id="KW-1185">Reference proteome</keyword>
<comment type="caution">
    <text evidence="3">The sequence shown here is derived from an EMBL/GenBank/DDBJ whole genome shotgun (WGS) entry which is preliminary data.</text>
</comment>
<evidence type="ECO:0000313" key="4">
    <source>
        <dbReference type="Proteomes" id="UP000694287"/>
    </source>
</evidence>
<protein>
    <submittedName>
        <fullName evidence="3">Uncharacterized protein</fullName>
    </submittedName>
</protein>
<evidence type="ECO:0000256" key="2">
    <source>
        <dbReference type="SAM" id="SignalP"/>
    </source>
</evidence>
<name>A0ABS6UQ39_9PSEU</name>
<evidence type="ECO:0000313" key="3">
    <source>
        <dbReference type="EMBL" id="MBW0134023.1"/>
    </source>
</evidence>
<evidence type="ECO:0000256" key="1">
    <source>
        <dbReference type="SAM" id="MobiDB-lite"/>
    </source>
</evidence>
<dbReference type="EMBL" id="JADQDK010000001">
    <property type="protein sequence ID" value="MBW0134023.1"/>
    <property type="molecule type" value="Genomic_DNA"/>
</dbReference>
<dbReference type="RefSeq" id="WP_218604240.1">
    <property type="nucleotide sequence ID" value="NZ_JADQDJ010000201.1"/>
</dbReference>
<organism evidence="3 4">
    <name type="scientific">Pseudonocardia abyssalis</name>
    <dbReference type="NCBI Taxonomy" id="2792008"/>
    <lineage>
        <taxon>Bacteria</taxon>
        <taxon>Bacillati</taxon>
        <taxon>Actinomycetota</taxon>
        <taxon>Actinomycetes</taxon>
        <taxon>Pseudonocardiales</taxon>
        <taxon>Pseudonocardiaceae</taxon>
        <taxon>Pseudonocardia</taxon>
    </lineage>
</organism>
<feature type="signal peptide" evidence="2">
    <location>
        <begin position="1"/>
        <end position="26"/>
    </location>
</feature>
<gene>
    <name evidence="3" type="ORF">I4I81_07110</name>
</gene>